<feature type="transmembrane region" description="Helical" evidence="1">
    <location>
        <begin position="40"/>
        <end position="65"/>
    </location>
</feature>
<feature type="transmembrane region" description="Helical" evidence="1">
    <location>
        <begin position="6"/>
        <end position="28"/>
    </location>
</feature>
<dbReference type="Proteomes" id="UP000177025">
    <property type="component" value="Unassembled WGS sequence"/>
</dbReference>
<proteinExistence type="predicted"/>
<gene>
    <name evidence="2" type="ORF">A2Y85_07135</name>
</gene>
<evidence type="ECO:0000256" key="1">
    <source>
        <dbReference type="SAM" id="Phobius"/>
    </source>
</evidence>
<dbReference type="EMBL" id="MEUM01000050">
    <property type="protein sequence ID" value="OGC42788.1"/>
    <property type="molecule type" value="Genomic_DNA"/>
</dbReference>
<evidence type="ECO:0000313" key="3">
    <source>
        <dbReference type="Proteomes" id="UP000177025"/>
    </source>
</evidence>
<comment type="caution">
    <text evidence="2">The sequence shown here is derived from an EMBL/GenBank/DDBJ whole genome shotgun (WGS) entry which is preliminary data.</text>
</comment>
<evidence type="ECO:0000313" key="2">
    <source>
        <dbReference type="EMBL" id="OGC42788.1"/>
    </source>
</evidence>
<accession>A0A1F4UCV2</accession>
<name>A0A1F4UCV2_UNCW3</name>
<reference evidence="2 3" key="1">
    <citation type="journal article" date="2016" name="Nat. Commun.">
        <title>Thousands of microbial genomes shed light on interconnected biogeochemical processes in an aquifer system.</title>
        <authorList>
            <person name="Anantharaman K."/>
            <person name="Brown C.T."/>
            <person name="Hug L.A."/>
            <person name="Sharon I."/>
            <person name="Castelle C.J."/>
            <person name="Probst A.J."/>
            <person name="Thomas B.C."/>
            <person name="Singh A."/>
            <person name="Wilkins M.J."/>
            <person name="Karaoz U."/>
            <person name="Brodie E.L."/>
            <person name="Williams K.H."/>
            <person name="Hubbard S.S."/>
            <person name="Banfield J.F."/>
        </authorList>
    </citation>
    <scope>NUCLEOTIDE SEQUENCE [LARGE SCALE GENOMIC DNA]</scope>
</reference>
<keyword evidence="1" id="KW-0812">Transmembrane</keyword>
<protein>
    <submittedName>
        <fullName evidence="2">Uncharacterized protein</fullName>
    </submittedName>
</protein>
<organism evidence="2 3">
    <name type="scientific">candidate division WOR-3 bacterium RBG_13_43_14</name>
    <dbReference type="NCBI Taxonomy" id="1802590"/>
    <lineage>
        <taxon>Bacteria</taxon>
        <taxon>Bacteria division WOR-3</taxon>
    </lineage>
</organism>
<dbReference type="AlphaFoldDB" id="A0A1F4UCV2"/>
<keyword evidence="1" id="KW-1133">Transmembrane helix</keyword>
<keyword evidence="1" id="KW-0472">Membrane</keyword>
<sequence>MDKFISVLGIAGIVLLVIGIAVVISSLVRVFKKRISAKSFIASFLIFLILCGFGLAFTSIALFLYTFSRFSHEEMIGYVYAEAHDNTILMNFVNEKKDQNHVFNLNGDQWMIEGYILRWNRSLRWLGAGSYLCITRFTGCDTAHSDRSSVYQIAPESGLWRFLLKNCEKIPFVDAAYGVTAFQCPDKDMFHIYVNDTGFIIKKSKWEF</sequence>